<sequence>MAPRFPEKLCVDGEGGPTKPWKSSLHYVFDTGARFNQIHQQSWKDIAIILIIHSCLISDKLVSDDIYDTAFLIMNEMTNKLEATKFVSETICWLTM</sequence>
<evidence type="ECO:0000313" key="2">
    <source>
        <dbReference type="Proteomes" id="UP000824120"/>
    </source>
</evidence>
<accession>A0A9J5YT39</accession>
<name>A0A9J5YT39_SOLCO</name>
<evidence type="ECO:0000313" key="1">
    <source>
        <dbReference type="EMBL" id="KAG5603005.1"/>
    </source>
</evidence>
<proteinExistence type="predicted"/>
<reference evidence="1 2" key="1">
    <citation type="submission" date="2020-09" db="EMBL/GenBank/DDBJ databases">
        <title>De no assembly of potato wild relative species, Solanum commersonii.</title>
        <authorList>
            <person name="Cho K."/>
        </authorList>
    </citation>
    <scope>NUCLEOTIDE SEQUENCE [LARGE SCALE GENOMIC DNA]</scope>
    <source>
        <strain evidence="1">LZ3.2</strain>
        <tissue evidence="1">Leaf</tissue>
    </source>
</reference>
<keyword evidence="2" id="KW-1185">Reference proteome</keyword>
<organism evidence="1 2">
    <name type="scientific">Solanum commersonii</name>
    <name type="common">Commerson's wild potato</name>
    <name type="synonym">Commerson's nightshade</name>
    <dbReference type="NCBI Taxonomy" id="4109"/>
    <lineage>
        <taxon>Eukaryota</taxon>
        <taxon>Viridiplantae</taxon>
        <taxon>Streptophyta</taxon>
        <taxon>Embryophyta</taxon>
        <taxon>Tracheophyta</taxon>
        <taxon>Spermatophyta</taxon>
        <taxon>Magnoliopsida</taxon>
        <taxon>eudicotyledons</taxon>
        <taxon>Gunneridae</taxon>
        <taxon>Pentapetalae</taxon>
        <taxon>asterids</taxon>
        <taxon>lamiids</taxon>
        <taxon>Solanales</taxon>
        <taxon>Solanaceae</taxon>
        <taxon>Solanoideae</taxon>
        <taxon>Solaneae</taxon>
        <taxon>Solanum</taxon>
    </lineage>
</organism>
<dbReference type="Proteomes" id="UP000824120">
    <property type="component" value="Chromosome 6"/>
</dbReference>
<dbReference type="AlphaFoldDB" id="A0A9J5YT39"/>
<dbReference type="EMBL" id="JACXVP010000006">
    <property type="protein sequence ID" value="KAG5603005.1"/>
    <property type="molecule type" value="Genomic_DNA"/>
</dbReference>
<gene>
    <name evidence="1" type="ORF">H5410_034375</name>
</gene>
<protein>
    <submittedName>
        <fullName evidence="1">Uncharacterized protein</fullName>
    </submittedName>
</protein>
<comment type="caution">
    <text evidence="1">The sequence shown here is derived from an EMBL/GenBank/DDBJ whole genome shotgun (WGS) entry which is preliminary data.</text>
</comment>